<dbReference type="PANTHER" id="PTHR33324">
    <property type="entry name" value="EXPRESSED PROTEIN"/>
    <property type="match status" value="1"/>
</dbReference>
<protein>
    <submittedName>
        <fullName evidence="2">Uncharacterized protein</fullName>
    </submittedName>
</protein>
<reference evidence="2" key="1">
    <citation type="submission" date="2021-01" db="EMBL/GenBank/DDBJ databases">
        <title>Phytophthora aleatoria, a newly-described species from Pinus radiata is distinct from Phytophthora cactorum isolates based on comparative genomics.</title>
        <authorList>
            <person name="Mcdougal R."/>
            <person name="Panda P."/>
            <person name="Williams N."/>
            <person name="Studholme D.J."/>
        </authorList>
    </citation>
    <scope>NUCLEOTIDE SEQUENCE</scope>
    <source>
        <strain evidence="2">NZFS 4037</strain>
    </source>
</reference>
<sequence length="200" mass="22961">MPRKPRYTCWTKASKPSLRYWDSDSMDPDSPASIHVLLQWLTTPGNYKRWQTEKKRPLCEEIVAYLEMEGITHRDADQVANDVKKKLAKMCPYYEELAAVFRGNKSREQVPTSRGSYDGDDADEDGQQSPNLPPAQSGMPEEVECDSKQHFESHTHRLLDVEFECKTIQLKATICDVALSRKKMLDAGIDRDEVDRLLPQ</sequence>
<dbReference type="Proteomes" id="UP000709295">
    <property type="component" value="Unassembled WGS sequence"/>
</dbReference>
<evidence type="ECO:0000256" key="1">
    <source>
        <dbReference type="SAM" id="MobiDB-lite"/>
    </source>
</evidence>
<comment type="caution">
    <text evidence="2">The sequence shown here is derived from an EMBL/GenBank/DDBJ whole genome shotgun (WGS) entry which is preliminary data.</text>
</comment>
<keyword evidence="3" id="KW-1185">Reference proteome</keyword>
<proteinExistence type="predicted"/>
<evidence type="ECO:0000313" key="3">
    <source>
        <dbReference type="Proteomes" id="UP000709295"/>
    </source>
</evidence>
<gene>
    <name evidence="2" type="ORF">JG688_00010197</name>
</gene>
<name>A0A8J5J2C5_9STRA</name>
<organism evidence="2 3">
    <name type="scientific">Phytophthora aleatoria</name>
    <dbReference type="NCBI Taxonomy" id="2496075"/>
    <lineage>
        <taxon>Eukaryota</taxon>
        <taxon>Sar</taxon>
        <taxon>Stramenopiles</taxon>
        <taxon>Oomycota</taxon>
        <taxon>Peronosporomycetes</taxon>
        <taxon>Peronosporales</taxon>
        <taxon>Peronosporaceae</taxon>
        <taxon>Phytophthora</taxon>
    </lineage>
</organism>
<accession>A0A8J5J2C5</accession>
<dbReference type="AlphaFoldDB" id="A0A8J5J2C5"/>
<feature type="region of interest" description="Disordered" evidence="1">
    <location>
        <begin position="105"/>
        <end position="150"/>
    </location>
</feature>
<dbReference type="EMBL" id="JAENGY010000629">
    <property type="protein sequence ID" value="KAG6959169.1"/>
    <property type="molecule type" value="Genomic_DNA"/>
</dbReference>
<dbReference type="PANTHER" id="PTHR33324:SF2">
    <property type="entry name" value="MYB_SANT-LIKE DNA-BINDING DOMAIN-CONTAINING PROTEIN"/>
    <property type="match status" value="1"/>
</dbReference>
<evidence type="ECO:0000313" key="2">
    <source>
        <dbReference type="EMBL" id="KAG6959169.1"/>
    </source>
</evidence>